<accession>A0ABZ0CQX3</accession>
<name>A0ABZ0CQX3_9BURK</name>
<sequence length="60" mass="6981">MEDIRSLWEQIAPRITRDRPKVAEIQELLDVMFTSFSSGEKEAGRQAAIAIYNMKLEQLR</sequence>
<gene>
    <name evidence="1" type="ORF">RXV79_18585</name>
</gene>
<dbReference type="RefSeq" id="WP_316699569.1">
    <property type="nucleotide sequence ID" value="NZ_CP136336.1"/>
</dbReference>
<evidence type="ECO:0000313" key="1">
    <source>
        <dbReference type="EMBL" id="WOB06921.1"/>
    </source>
</evidence>
<proteinExistence type="predicted"/>
<dbReference type="Proteomes" id="UP001303946">
    <property type="component" value="Chromosome"/>
</dbReference>
<keyword evidence="2" id="KW-1185">Reference proteome</keyword>
<reference evidence="1 2" key="1">
    <citation type="submission" date="2023-10" db="EMBL/GenBank/DDBJ databases">
        <title>Bacteria for the degradation of biodegradable plastic PBAT(Polybutylene adipate terephthalate).</title>
        <authorList>
            <person name="Weon H.-Y."/>
            <person name="Yeon J."/>
        </authorList>
    </citation>
    <scope>NUCLEOTIDE SEQUENCE [LARGE SCALE GENOMIC DNA]</scope>
    <source>
        <strain evidence="1 2">SBD 7-3</strain>
    </source>
</reference>
<protein>
    <submittedName>
        <fullName evidence="1">Uncharacterized protein</fullName>
    </submittedName>
</protein>
<evidence type="ECO:0000313" key="2">
    <source>
        <dbReference type="Proteomes" id="UP001303946"/>
    </source>
</evidence>
<dbReference type="EMBL" id="CP136336">
    <property type="protein sequence ID" value="WOB06921.1"/>
    <property type="molecule type" value="Genomic_DNA"/>
</dbReference>
<organism evidence="1 2">
    <name type="scientific">Piscinibacter gummiphilus</name>
    <dbReference type="NCBI Taxonomy" id="946333"/>
    <lineage>
        <taxon>Bacteria</taxon>
        <taxon>Pseudomonadati</taxon>
        <taxon>Pseudomonadota</taxon>
        <taxon>Betaproteobacteria</taxon>
        <taxon>Burkholderiales</taxon>
        <taxon>Sphaerotilaceae</taxon>
        <taxon>Piscinibacter</taxon>
    </lineage>
</organism>